<dbReference type="Gene3D" id="3.90.25.10">
    <property type="entry name" value="UDP-galactose 4-epimerase, domain 1"/>
    <property type="match status" value="1"/>
</dbReference>
<keyword evidence="4" id="KW-1185">Reference proteome</keyword>
<comment type="caution">
    <text evidence="3">The sequence shown here is derived from an EMBL/GenBank/DDBJ whole genome shotgun (WGS) entry which is preliminary data.</text>
</comment>
<gene>
    <name evidence="3" type="ORF">EK386_07240</name>
</gene>
<dbReference type="Gene3D" id="3.40.50.720">
    <property type="entry name" value="NAD(P)-binding Rossmann-like Domain"/>
    <property type="match status" value="1"/>
</dbReference>
<reference evidence="3 4" key="1">
    <citation type="submission" date="2018-12" db="EMBL/GenBank/DDBJ databases">
        <title>Lysinibacillus antri sp. nov., isolated from a cave soil.</title>
        <authorList>
            <person name="Narsing Rao M.P."/>
            <person name="Zhang H."/>
            <person name="Dong Z.-Y."/>
            <person name="Niu X.-K."/>
            <person name="Zhang K."/>
            <person name="Fang B.-Z."/>
            <person name="Kang Y.-Q."/>
            <person name="Xiao M."/>
            <person name="Li W.-J."/>
        </authorList>
    </citation>
    <scope>NUCLEOTIDE SEQUENCE [LARGE SCALE GENOMIC DNA]</scope>
    <source>
        <strain evidence="3 4">SYSU K30002</strain>
    </source>
</reference>
<evidence type="ECO:0000259" key="2">
    <source>
        <dbReference type="Pfam" id="PF01370"/>
    </source>
</evidence>
<dbReference type="Pfam" id="PF01370">
    <property type="entry name" value="Epimerase"/>
    <property type="match status" value="1"/>
</dbReference>
<accession>A0A432LDL6</accession>
<dbReference type="Proteomes" id="UP000287910">
    <property type="component" value="Unassembled WGS sequence"/>
</dbReference>
<dbReference type="AlphaFoldDB" id="A0A432LDL6"/>
<evidence type="ECO:0000313" key="3">
    <source>
        <dbReference type="EMBL" id="RUL54314.1"/>
    </source>
</evidence>
<evidence type="ECO:0000313" key="4">
    <source>
        <dbReference type="Proteomes" id="UP000287910"/>
    </source>
</evidence>
<dbReference type="SUPFAM" id="SSF51735">
    <property type="entry name" value="NAD(P)-binding Rossmann-fold domains"/>
    <property type="match status" value="1"/>
</dbReference>
<sequence>MNVLITGGYGFIGSSIARKFFEEGANIFIIDNLSTGKPSNISFTHQFYHLGIEDPHCETVFESNVIDVVIHCAAQTSVQFSLANPLTDSHTNIMGLIRMLNLSKKYNVKHFIFTSSAAVYGNQGRIDIQEDLPLNPLSIYGLNKKIGEEYCLKWQEYYNLPVLIYRFANVYGPHQSLLSGAVIPVLVNKITTNAEMVIYGDGQQTRDFLFVEDVATAVVKGVKAKLCGVYNLSTNEEVTLNHLLDVIREEGYSLNVKYEEDRPGDIRHSRLNNEKIKKTLGWNAAISINEGLKRCLQQINSNQNILH</sequence>
<name>A0A432LDL6_9BACI</name>
<organism evidence="3 4">
    <name type="scientific">Lysinibacillus antri</name>
    <dbReference type="NCBI Taxonomy" id="2498145"/>
    <lineage>
        <taxon>Bacteria</taxon>
        <taxon>Bacillati</taxon>
        <taxon>Bacillota</taxon>
        <taxon>Bacilli</taxon>
        <taxon>Bacillales</taxon>
        <taxon>Bacillaceae</taxon>
        <taxon>Lysinibacillus</taxon>
    </lineage>
</organism>
<dbReference type="InterPro" id="IPR001509">
    <property type="entry name" value="Epimerase_deHydtase"/>
</dbReference>
<evidence type="ECO:0000256" key="1">
    <source>
        <dbReference type="ARBA" id="ARBA00007637"/>
    </source>
</evidence>
<dbReference type="EMBL" id="RYYR01000007">
    <property type="protein sequence ID" value="RUL54314.1"/>
    <property type="molecule type" value="Genomic_DNA"/>
</dbReference>
<feature type="domain" description="NAD-dependent epimerase/dehydratase" evidence="2">
    <location>
        <begin position="3"/>
        <end position="224"/>
    </location>
</feature>
<dbReference type="InterPro" id="IPR036291">
    <property type="entry name" value="NAD(P)-bd_dom_sf"/>
</dbReference>
<proteinExistence type="inferred from homology"/>
<protein>
    <submittedName>
        <fullName evidence="3">NAD-dependent epimerase/dehydratase family protein</fullName>
    </submittedName>
</protein>
<comment type="similarity">
    <text evidence="1">Belongs to the NAD(P)-dependent epimerase/dehydratase family.</text>
</comment>
<dbReference type="PANTHER" id="PTHR43000">
    <property type="entry name" value="DTDP-D-GLUCOSE 4,6-DEHYDRATASE-RELATED"/>
    <property type="match status" value="1"/>
</dbReference>